<gene>
    <name evidence="2" type="ORF">C2E20_1461</name>
</gene>
<dbReference type="SUPFAM" id="SSF49562">
    <property type="entry name" value="C2 domain (Calcium/lipid-binding domain, CaLB)"/>
    <property type="match status" value="2"/>
</dbReference>
<dbReference type="EMBL" id="LHPF02000002">
    <property type="protein sequence ID" value="PSC75963.1"/>
    <property type="molecule type" value="Genomic_DNA"/>
</dbReference>
<evidence type="ECO:0000313" key="2">
    <source>
        <dbReference type="EMBL" id="PSC75962.1"/>
    </source>
</evidence>
<dbReference type="InterPro" id="IPR000008">
    <property type="entry name" value="C2_dom"/>
</dbReference>
<dbReference type="GO" id="GO:0005886">
    <property type="term" value="C:plasma membrane"/>
    <property type="evidence" value="ECO:0007669"/>
    <property type="project" value="TreeGrafter"/>
</dbReference>
<dbReference type="AlphaFoldDB" id="A0A2P6VPD8"/>
<dbReference type="InterPro" id="IPR035892">
    <property type="entry name" value="C2_domain_sf"/>
</dbReference>
<reference evidence="2" key="2">
    <citation type="submission" date="2018-02" db="EMBL/GenBank/DDBJ databases">
        <authorList>
            <person name="Cohen D.B."/>
            <person name="Kent A.D."/>
        </authorList>
    </citation>
    <scope>NUCLEOTIDE SEQUENCE</scope>
    <source>
        <strain evidence="2">SAG 241.80</strain>
    </source>
</reference>
<evidence type="ECO:0000313" key="4">
    <source>
        <dbReference type="Proteomes" id="UP000239649"/>
    </source>
</evidence>
<evidence type="ECO:0000313" key="3">
    <source>
        <dbReference type="EMBL" id="PSC75963.1"/>
    </source>
</evidence>
<comment type="caution">
    <text evidence="2">The sequence shown here is derived from an EMBL/GenBank/DDBJ whole genome shotgun (WGS) entry which is preliminary data.</text>
</comment>
<feature type="domain" description="C2" evidence="1">
    <location>
        <begin position="170"/>
        <end position="296"/>
    </location>
</feature>
<dbReference type="PANTHER" id="PTHR10857:SF106">
    <property type="entry name" value="C2 DOMAIN-CONTAINING PROTEIN"/>
    <property type="match status" value="1"/>
</dbReference>
<proteinExistence type="predicted"/>
<dbReference type="GO" id="GO:0071277">
    <property type="term" value="P:cellular response to calcium ion"/>
    <property type="evidence" value="ECO:0007669"/>
    <property type="project" value="TreeGrafter"/>
</dbReference>
<feature type="domain" description="C2" evidence="1">
    <location>
        <begin position="25"/>
        <end position="158"/>
    </location>
</feature>
<keyword evidence="4" id="KW-1185">Reference proteome</keyword>
<dbReference type="PANTHER" id="PTHR10857">
    <property type="entry name" value="COPINE"/>
    <property type="match status" value="1"/>
</dbReference>
<dbReference type="OrthoDB" id="5855668at2759"/>
<protein>
    <submittedName>
        <fullName evidence="3">BONZAI 3-like isoform X1 isoform A</fullName>
    </submittedName>
    <submittedName>
        <fullName evidence="2">BONZAI 3-like isoform X1 isoform B</fullName>
    </submittedName>
</protein>
<dbReference type="InterPro" id="IPR037768">
    <property type="entry name" value="C2B_Copine"/>
</dbReference>
<dbReference type="PROSITE" id="PS50004">
    <property type="entry name" value="C2"/>
    <property type="match status" value="2"/>
</dbReference>
<dbReference type="InterPro" id="IPR045052">
    <property type="entry name" value="Copine"/>
</dbReference>
<accession>A0A2P6VPD8</accession>
<dbReference type="Pfam" id="PF00168">
    <property type="entry name" value="C2"/>
    <property type="match status" value="2"/>
</dbReference>
<evidence type="ECO:0000259" key="1">
    <source>
        <dbReference type="PROSITE" id="PS50004"/>
    </source>
</evidence>
<reference evidence="2 4" key="1">
    <citation type="journal article" date="2018" name="Plant J.">
        <title>Genome sequences of Chlorella sorokiniana UTEX 1602 and Micractinium conductrix SAG 241.80: implications to maltose excretion by a green alga.</title>
        <authorList>
            <person name="Arriola M.B."/>
            <person name="Velmurugan N."/>
            <person name="Zhang Y."/>
            <person name="Plunkett M.H."/>
            <person name="Hondzo H."/>
            <person name="Barney B.M."/>
        </authorList>
    </citation>
    <scope>NUCLEOTIDE SEQUENCE [LARGE SCALE GENOMIC DNA]</scope>
    <source>
        <strain evidence="2 4">SAG 241.80</strain>
    </source>
</reference>
<dbReference type="Proteomes" id="UP000239649">
    <property type="component" value="Unassembled WGS sequence"/>
</dbReference>
<dbReference type="CDD" id="cd04047">
    <property type="entry name" value="C2B_Copine"/>
    <property type="match status" value="1"/>
</dbReference>
<dbReference type="STRING" id="554055.A0A2P6VPD8"/>
<dbReference type="EMBL" id="LHPF02000002">
    <property type="protein sequence ID" value="PSC75962.1"/>
    <property type="molecule type" value="Genomic_DNA"/>
</dbReference>
<dbReference type="Gene3D" id="2.60.40.150">
    <property type="entry name" value="C2 domain"/>
    <property type="match status" value="2"/>
</dbReference>
<dbReference type="GO" id="GO:0005544">
    <property type="term" value="F:calcium-dependent phospholipid binding"/>
    <property type="evidence" value="ECO:0007669"/>
    <property type="project" value="InterPro"/>
</dbReference>
<name>A0A2P6VPD8_9CHLO</name>
<organism evidence="2 4">
    <name type="scientific">Micractinium conductrix</name>
    <dbReference type="NCBI Taxonomy" id="554055"/>
    <lineage>
        <taxon>Eukaryota</taxon>
        <taxon>Viridiplantae</taxon>
        <taxon>Chlorophyta</taxon>
        <taxon>core chlorophytes</taxon>
        <taxon>Trebouxiophyceae</taxon>
        <taxon>Chlorellales</taxon>
        <taxon>Chlorellaceae</taxon>
        <taxon>Chlorella clade</taxon>
        <taxon>Micractinium</taxon>
    </lineage>
</organism>
<dbReference type="SMART" id="SM00239">
    <property type="entry name" value="C2"/>
    <property type="match status" value="2"/>
</dbReference>
<sequence length="340" mass="36202">MGAALSSLLSEVQDKGQEGCMGQVDLNSASAALDLLSSTGMVARVELRLSARGLPKKDKLSQSDPMAVLYRAAATGQTQWAEAGRTNVVANMSDPEWVKPILERYTADAAQPMKVVIYDVDSIAKKPEALSLASQDYIGEVEFALSDLMKAPGGTLELPLVDLQQGRALPPGCVVVFKAEPMSSSDNRVIRFAFAATGLMGKVGPATPALRISRLRQGSQDDWVPVARTEVRDKNSDPVWQPMEIDIRQLCSADEARPLKLEVWDWSSKGTHVLLGEHRTTLAQLKELGGGSTGSAAKMLDLSLPGGGSATGRLMLRQCMVKPGPTASQNLAGCLQGCLG</sequence>
<dbReference type="CDD" id="cd04048">
    <property type="entry name" value="C2A_Copine"/>
    <property type="match status" value="1"/>
</dbReference>